<name>A0ACB0Z6F4_MELEN</name>
<protein>
    <submittedName>
        <fullName evidence="1">Uncharacterized protein</fullName>
    </submittedName>
</protein>
<gene>
    <name evidence="1" type="ORF">MENTE1834_LOCUS21265</name>
</gene>
<sequence>MYKHLIFLKILFDLKEERGGEGIALYLFLFFFKTFFCSSHFFILFTLISKEGERLENLNRNK</sequence>
<accession>A0ACB0Z6F4</accession>
<organism evidence="1 2">
    <name type="scientific">Meloidogyne enterolobii</name>
    <name type="common">Root-knot nematode worm</name>
    <name type="synonym">Meloidogyne mayaguensis</name>
    <dbReference type="NCBI Taxonomy" id="390850"/>
    <lineage>
        <taxon>Eukaryota</taxon>
        <taxon>Metazoa</taxon>
        <taxon>Ecdysozoa</taxon>
        <taxon>Nematoda</taxon>
        <taxon>Chromadorea</taxon>
        <taxon>Rhabditida</taxon>
        <taxon>Tylenchina</taxon>
        <taxon>Tylenchomorpha</taxon>
        <taxon>Tylenchoidea</taxon>
        <taxon>Meloidogynidae</taxon>
        <taxon>Meloidogyninae</taxon>
        <taxon>Meloidogyne</taxon>
    </lineage>
</organism>
<evidence type="ECO:0000313" key="2">
    <source>
        <dbReference type="Proteomes" id="UP001497535"/>
    </source>
</evidence>
<dbReference type="EMBL" id="CAVMJV010000026">
    <property type="protein sequence ID" value="CAK5074510.1"/>
    <property type="molecule type" value="Genomic_DNA"/>
</dbReference>
<keyword evidence="2" id="KW-1185">Reference proteome</keyword>
<reference evidence="1" key="1">
    <citation type="submission" date="2023-11" db="EMBL/GenBank/DDBJ databases">
        <authorList>
            <person name="Poullet M."/>
        </authorList>
    </citation>
    <scope>NUCLEOTIDE SEQUENCE</scope>
    <source>
        <strain evidence="1">E1834</strain>
    </source>
</reference>
<proteinExistence type="predicted"/>
<comment type="caution">
    <text evidence="1">The sequence shown here is derived from an EMBL/GenBank/DDBJ whole genome shotgun (WGS) entry which is preliminary data.</text>
</comment>
<dbReference type="Proteomes" id="UP001497535">
    <property type="component" value="Unassembled WGS sequence"/>
</dbReference>
<evidence type="ECO:0000313" key="1">
    <source>
        <dbReference type="EMBL" id="CAK5074510.1"/>
    </source>
</evidence>